<dbReference type="Gene3D" id="1.20.1330.10">
    <property type="entry name" value="f41 fragment of flagellin, N-terminal domain"/>
    <property type="match status" value="2"/>
</dbReference>
<dbReference type="InterPro" id="IPR001029">
    <property type="entry name" value="Flagellin_N"/>
</dbReference>
<dbReference type="Pfam" id="PF00700">
    <property type="entry name" value="Flagellin_C"/>
    <property type="match status" value="1"/>
</dbReference>
<evidence type="ECO:0000256" key="3">
    <source>
        <dbReference type="ARBA" id="ARBA00023143"/>
    </source>
</evidence>
<protein>
    <submittedName>
        <fullName evidence="6">Flagellar hook-associated protein 3 (HAP3)</fullName>
    </submittedName>
</protein>
<reference evidence="6 7" key="1">
    <citation type="journal article" date="2011" name="Environ. Microbiol.">
        <title>Genome of alkaliphilic Bacillus pseudofirmus OF4 reveals adaptations that support the ability to grow in an external pH range from 7.5 to 11.4.</title>
        <authorList>
            <person name="Janto B."/>
            <person name="Ahmed A."/>
            <person name="Ito M."/>
            <person name="Liu J."/>
            <person name="Hicks D.B."/>
            <person name="Pagni S."/>
            <person name="Fackelmayer O.J."/>
            <person name="Smith T.A."/>
            <person name="Earl J."/>
            <person name="Elbourne L.D."/>
            <person name="Hassan K."/>
            <person name="Paulsen I.T."/>
            <person name="Kolsto A.B."/>
            <person name="Tourasse N.J."/>
            <person name="Ehrlich G.D."/>
            <person name="Boissy R."/>
            <person name="Ivey D.M."/>
            <person name="Li G."/>
            <person name="Xue Y."/>
            <person name="Ma Y."/>
            <person name="Hu F.Z."/>
            <person name="Krulwich T.A."/>
        </authorList>
    </citation>
    <scope>NUCLEOTIDE SEQUENCE [LARGE SCALE GENOMIC DNA]</scope>
    <source>
        <strain evidence="7">ATCC BAA-2126 / JCM 17055 / OF4</strain>
    </source>
</reference>
<dbReference type="GO" id="GO:0005198">
    <property type="term" value="F:structural molecule activity"/>
    <property type="evidence" value="ECO:0007669"/>
    <property type="project" value="InterPro"/>
</dbReference>
<evidence type="ECO:0000313" key="6">
    <source>
        <dbReference type="EMBL" id="ADC49192.1"/>
    </source>
</evidence>
<dbReference type="Pfam" id="PF00669">
    <property type="entry name" value="Flagellin_N"/>
    <property type="match status" value="1"/>
</dbReference>
<dbReference type="Proteomes" id="UP000001544">
    <property type="component" value="Chromosome"/>
</dbReference>
<keyword evidence="3" id="KW-0975">Bacterial flagellum</keyword>
<keyword evidence="6" id="KW-0966">Cell projection</keyword>
<dbReference type="RefSeq" id="WP_012960465.1">
    <property type="nucleotide sequence ID" value="NC_013791.2"/>
</dbReference>
<dbReference type="InterPro" id="IPR001492">
    <property type="entry name" value="Flagellin"/>
</dbReference>
<gene>
    <name evidence="6" type="primary">flgL</name>
    <name evidence="6" type="ordered locus">BpOF4_05650</name>
</gene>
<evidence type="ECO:0000313" key="7">
    <source>
        <dbReference type="Proteomes" id="UP000001544"/>
    </source>
</evidence>
<name>D3FYG9_ALKPO</name>
<proteinExistence type="inferred from homology"/>
<sequence length="573" mass="63991">MRVTQSMLANNALRNISSGYANLAQIQDRLATGKKFTRASQDPVVAMNGMRYRTQVTEVTQFKRNLAEMYNFMESSDSALGEVNQALQRIRELTVQASNDTYNSNDRKNIIQEIQQLSEHLASIGNTKVNNKYLFNGTNTSKQPIDLSKLPNYLNRPQFVGVSDTPNPMPYQNLGSYDVESTFTGLSFDADQLRETFNLENVEDLEGKTLRIGPFEGGGTVEVTLAAVGDGVYKVPLTTQQHNYLEGNNEVDVQLFEIEPLDGETVQFTDTNGELKFQEPQNISLTIPASTLQASANDVVTVNIPGHDPIQLPYRSATGSFEVSGLNGYSLEEIQNATVEVNGQTVETRIEIELSDLEPPYQAEDYFATLMFNNKEYRFVYDEATGKYVNQQPIYAPIEEIEAAIKAVDKQNNNRFFNVNVIPSKSPVSGNNETIEIELLKGVTIASNVNTQNVISAELFAIIKEITDELELLMDDMEHSSGSKINGYLDRLDKCMDDVLSARANLGARINRVEMIENRVLEQEVIAKRIMSENEDADMEQVIIDLTTQESVHRAAMAVGARIIQPSLLDFLR</sequence>
<dbReference type="AlphaFoldDB" id="D3FYG9"/>
<evidence type="ECO:0000259" key="5">
    <source>
        <dbReference type="Pfam" id="PF00700"/>
    </source>
</evidence>
<keyword evidence="6" id="KW-0969">Cilium</keyword>
<dbReference type="GO" id="GO:0071973">
    <property type="term" value="P:bacterial-type flagellum-dependent cell motility"/>
    <property type="evidence" value="ECO:0007669"/>
    <property type="project" value="InterPro"/>
</dbReference>
<evidence type="ECO:0000259" key="4">
    <source>
        <dbReference type="Pfam" id="PF00669"/>
    </source>
</evidence>
<dbReference type="NCBIfam" id="TIGR02550">
    <property type="entry name" value="flagell_flgL"/>
    <property type="match status" value="1"/>
</dbReference>
<evidence type="ECO:0000256" key="1">
    <source>
        <dbReference type="ARBA" id="ARBA00004365"/>
    </source>
</evidence>
<comment type="subcellular location">
    <subcellularLocation>
        <location evidence="1">Bacterial flagellum</location>
    </subcellularLocation>
</comment>
<dbReference type="HOGENOM" id="CLU_024437_4_0_9"/>
<dbReference type="PANTHER" id="PTHR42792:SF1">
    <property type="entry name" value="FLAGELLAR HOOK-ASSOCIATED PROTEIN 3"/>
    <property type="match status" value="1"/>
</dbReference>
<organism evidence="6 7">
    <name type="scientific">Alkalihalophilus pseudofirmus (strain ATCC BAA-2126 / JCM 17055 / OF4)</name>
    <name type="common">Bacillus pseudofirmus</name>
    <dbReference type="NCBI Taxonomy" id="398511"/>
    <lineage>
        <taxon>Bacteria</taxon>
        <taxon>Bacillati</taxon>
        <taxon>Bacillota</taxon>
        <taxon>Bacilli</taxon>
        <taxon>Bacillales</taxon>
        <taxon>Bacillaceae</taxon>
        <taxon>Alkalihalophilus</taxon>
    </lineage>
</organism>
<dbReference type="GO" id="GO:0009424">
    <property type="term" value="C:bacterial-type flagellum hook"/>
    <property type="evidence" value="ECO:0007669"/>
    <property type="project" value="InterPro"/>
</dbReference>
<feature type="domain" description="Flagellin N-terminal" evidence="4">
    <location>
        <begin position="5"/>
        <end position="140"/>
    </location>
</feature>
<evidence type="ECO:0000256" key="2">
    <source>
        <dbReference type="ARBA" id="ARBA00005709"/>
    </source>
</evidence>
<feature type="domain" description="Flagellin C-terminal" evidence="5">
    <location>
        <begin position="490"/>
        <end position="572"/>
    </location>
</feature>
<comment type="similarity">
    <text evidence="2">Belongs to the bacterial flagellin family.</text>
</comment>
<dbReference type="InterPro" id="IPR046358">
    <property type="entry name" value="Flagellin_C"/>
</dbReference>
<dbReference type="KEGG" id="bpf:BpOF4_05650"/>
<dbReference type="SUPFAM" id="SSF64518">
    <property type="entry name" value="Phase 1 flagellin"/>
    <property type="match status" value="1"/>
</dbReference>
<accession>D3FYG9</accession>
<dbReference type="STRING" id="398511.BpOF4_05650"/>
<dbReference type="InterPro" id="IPR013384">
    <property type="entry name" value="Flagell_FlgL"/>
</dbReference>
<keyword evidence="7" id="KW-1185">Reference proteome</keyword>
<dbReference type="eggNOG" id="COG1344">
    <property type="taxonomic scope" value="Bacteria"/>
</dbReference>
<dbReference type="EMBL" id="CP001878">
    <property type="protein sequence ID" value="ADC49192.1"/>
    <property type="molecule type" value="Genomic_DNA"/>
</dbReference>
<keyword evidence="6" id="KW-0282">Flagellum</keyword>
<dbReference type="PANTHER" id="PTHR42792">
    <property type="entry name" value="FLAGELLIN"/>
    <property type="match status" value="1"/>
</dbReference>